<dbReference type="Proteomes" id="UP001054857">
    <property type="component" value="Unassembled WGS sequence"/>
</dbReference>
<evidence type="ECO:0000313" key="20">
    <source>
        <dbReference type="Proteomes" id="UP001054857"/>
    </source>
</evidence>
<protein>
    <recommendedName>
        <fullName evidence="3">BRISC and BRCA1-A complex member 2</fullName>
    </recommendedName>
    <alternativeName>
        <fullName evidence="16">BRCA1-A complex subunit BRE</fullName>
    </alternativeName>
    <alternativeName>
        <fullName evidence="17">BRCA1/BRCA2-containing complex subunit 45</fullName>
    </alternativeName>
</protein>
<feature type="region of interest" description="Disordered" evidence="18">
    <location>
        <begin position="363"/>
        <end position="393"/>
    </location>
</feature>
<evidence type="ECO:0000256" key="6">
    <source>
        <dbReference type="ARBA" id="ARBA00022703"/>
    </source>
</evidence>
<keyword evidence="9" id="KW-0498">Mitosis</keyword>
<keyword evidence="7" id="KW-0677">Repeat</keyword>
<dbReference type="GO" id="GO:0070552">
    <property type="term" value="C:BRISC complex"/>
    <property type="evidence" value="ECO:0007669"/>
    <property type="project" value="InterPro"/>
</dbReference>
<sequence length="554" mass="60077">MATLPLQVQHLRQELQCSATLEHVSLHLRVCSLSIPWCGRQLRWQLLIPTAGGAPDVLFDDEDFRPLCCPPAAVPDARAAAASAVRTVLRTWSSTKTQIPTASPAKTDPDGRPMGHSQASQQQISRLSRLVSALLDAYRCHQVARLEEAAVRRQLSRLQFELSTLELGRGVQLELTAQQQARFALPLPPLDLRQLWEVLQLYGIAVEELLQYDSSNHQNRSTATSTAPGVRQQRGEGACSRSEGSCSSDDDDARDVLEPLEPGCEEEEALLVDLMMGQATVSGGGEGRRQQLHPQQQQRRRRRRQQHHAEGAGEGVKQDEEVVARGEELVFMLHAAFRLPSGAAAGDVGDPELTLQVPAALAALQSPPPPSPPAPATGTSTTPPAATASGSTSLTRAAAAAAVPLLPRPLLPPWSPDMCLAAYLPLAAERLQGQLEAHCGGLRARQQFLHHFCCSLLGPGGSPLELNLPAGTALLAVCWEGAGVLVGAELGGGFPREQPGISLQCARQLSYSDLSRTYRDYPWSPRWAPQEMAARIHNWLREELPNFLRGRPQQ</sequence>
<keyword evidence="10" id="KW-0833">Ubl conjugation pathway</keyword>
<evidence type="ECO:0000256" key="17">
    <source>
        <dbReference type="ARBA" id="ARBA00032630"/>
    </source>
</evidence>
<feature type="compositionally biased region" description="Basic and acidic residues" evidence="18">
    <location>
        <begin position="307"/>
        <end position="319"/>
    </location>
</feature>
<dbReference type="GO" id="GO:0006325">
    <property type="term" value="P:chromatin organization"/>
    <property type="evidence" value="ECO:0007669"/>
    <property type="project" value="UniProtKB-KW"/>
</dbReference>
<proteinExistence type="inferred from homology"/>
<dbReference type="GO" id="GO:0005737">
    <property type="term" value="C:cytoplasm"/>
    <property type="evidence" value="ECO:0007669"/>
    <property type="project" value="UniProtKB-SubCell"/>
</dbReference>
<feature type="compositionally biased region" description="Polar residues" evidence="18">
    <location>
        <begin position="217"/>
        <end position="227"/>
    </location>
</feature>
<evidence type="ECO:0000256" key="13">
    <source>
        <dbReference type="ARBA" id="ARBA00023242"/>
    </source>
</evidence>
<evidence type="ECO:0000256" key="9">
    <source>
        <dbReference type="ARBA" id="ARBA00022776"/>
    </source>
</evidence>
<feature type="compositionally biased region" description="Pro residues" evidence="18">
    <location>
        <begin position="366"/>
        <end position="375"/>
    </location>
</feature>
<evidence type="ECO:0000313" key="19">
    <source>
        <dbReference type="EMBL" id="GFR40370.1"/>
    </source>
</evidence>
<keyword evidence="14" id="KW-0131">Cell cycle</keyword>
<keyword evidence="4" id="KW-0963">Cytoplasm</keyword>
<keyword evidence="8" id="KW-0227">DNA damage</keyword>
<feature type="region of interest" description="Disordered" evidence="18">
    <location>
        <begin position="95"/>
        <end position="119"/>
    </location>
</feature>
<evidence type="ECO:0000256" key="16">
    <source>
        <dbReference type="ARBA" id="ARBA00032491"/>
    </source>
</evidence>
<evidence type="ECO:0000256" key="7">
    <source>
        <dbReference type="ARBA" id="ARBA00022737"/>
    </source>
</evidence>
<feature type="region of interest" description="Disordered" evidence="18">
    <location>
        <begin position="280"/>
        <end position="319"/>
    </location>
</feature>
<evidence type="ECO:0000256" key="3">
    <source>
        <dbReference type="ARBA" id="ARBA00019438"/>
    </source>
</evidence>
<dbReference type="InterPro" id="IPR010358">
    <property type="entry name" value="BRE"/>
</dbReference>
<evidence type="ECO:0000256" key="8">
    <source>
        <dbReference type="ARBA" id="ARBA00022763"/>
    </source>
</evidence>
<feature type="compositionally biased region" description="Low complexity" evidence="18">
    <location>
        <begin position="376"/>
        <end position="393"/>
    </location>
</feature>
<evidence type="ECO:0000256" key="10">
    <source>
        <dbReference type="ARBA" id="ARBA00022786"/>
    </source>
</evidence>
<evidence type="ECO:0000256" key="11">
    <source>
        <dbReference type="ARBA" id="ARBA00022853"/>
    </source>
</evidence>
<evidence type="ECO:0000256" key="18">
    <source>
        <dbReference type="SAM" id="MobiDB-lite"/>
    </source>
</evidence>
<dbReference type="PANTHER" id="PTHR15189:SF7">
    <property type="entry name" value="BRISC AND BRCA1-A COMPLEX MEMBER 2"/>
    <property type="match status" value="1"/>
</dbReference>
<dbReference type="EMBL" id="BMAR01000001">
    <property type="protein sequence ID" value="GFR40370.1"/>
    <property type="molecule type" value="Genomic_DNA"/>
</dbReference>
<keyword evidence="20" id="KW-1185">Reference proteome</keyword>
<evidence type="ECO:0000256" key="5">
    <source>
        <dbReference type="ARBA" id="ARBA00022618"/>
    </source>
</evidence>
<comment type="similarity">
    <text evidence="15">Belongs to the BABAM2 family.</text>
</comment>
<evidence type="ECO:0000256" key="15">
    <source>
        <dbReference type="ARBA" id="ARBA00025766"/>
    </source>
</evidence>
<comment type="subcellular location">
    <subcellularLocation>
        <location evidence="2">Cytoplasm</location>
    </subcellularLocation>
    <subcellularLocation>
        <location evidence="1">Nucleus</location>
    </subcellularLocation>
</comment>
<keyword evidence="11" id="KW-0156">Chromatin regulator</keyword>
<evidence type="ECO:0000256" key="4">
    <source>
        <dbReference type="ARBA" id="ARBA00022490"/>
    </source>
</evidence>
<keyword evidence="5" id="KW-0132">Cell division</keyword>
<dbReference type="GO" id="GO:0051301">
    <property type="term" value="P:cell division"/>
    <property type="evidence" value="ECO:0007669"/>
    <property type="project" value="UniProtKB-KW"/>
</dbReference>
<evidence type="ECO:0000256" key="12">
    <source>
        <dbReference type="ARBA" id="ARBA00023204"/>
    </source>
</evidence>
<keyword evidence="12" id="KW-0234">DNA repair</keyword>
<evidence type="ECO:0000256" key="1">
    <source>
        <dbReference type="ARBA" id="ARBA00004123"/>
    </source>
</evidence>
<comment type="caution">
    <text evidence="19">The sequence shown here is derived from an EMBL/GenBank/DDBJ whole genome shotgun (WGS) entry which is preliminary data.</text>
</comment>
<keyword evidence="6" id="KW-0053">Apoptosis</keyword>
<evidence type="ECO:0000256" key="14">
    <source>
        <dbReference type="ARBA" id="ARBA00023306"/>
    </source>
</evidence>
<gene>
    <name evidence="19" type="ORF">Agub_g918</name>
</gene>
<feature type="region of interest" description="Disordered" evidence="18">
    <location>
        <begin position="217"/>
        <end position="257"/>
    </location>
</feature>
<dbReference type="GO" id="GO:0006302">
    <property type="term" value="P:double-strand break repair"/>
    <property type="evidence" value="ECO:0007669"/>
    <property type="project" value="TreeGrafter"/>
</dbReference>
<accession>A0AAD3HHB2</accession>
<dbReference type="PANTHER" id="PTHR15189">
    <property type="entry name" value="BRISC AND BRCA1-A COMPLEX MEMBER 2"/>
    <property type="match status" value="1"/>
</dbReference>
<organism evidence="19 20">
    <name type="scientific">Astrephomene gubernaculifera</name>
    <dbReference type="NCBI Taxonomy" id="47775"/>
    <lineage>
        <taxon>Eukaryota</taxon>
        <taxon>Viridiplantae</taxon>
        <taxon>Chlorophyta</taxon>
        <taxon>core chlorophytes</taxon>
        <taxon>Chlorophyceae</taxon>
        <taxon>CS clade</taxon>
        <taxon>Chlamydomonadales</taxon>
        <taxon>Astrephomenaceae</taxon>
        <taxon>Astrephomene</taxon>
    </lineage>
</organism>
<reference evidence="19 20" key="1">
    <citation type="journal article" date="2021" name="Sci. Rep.">
        <title>Genome sequencing of the multicellular alga Astrephomene provides insights into convergent evolution of germ-soma differentiation.</title>
        <authorList>
            <person name="Yamashita S."/>
            <person name="Yamamoto K."/>
            <person name="Matsuzaki R."/>
            <person name="Suzuki S."/>
            <person name="Yamaguchi H."/>
            <person name="Hirooka S."/>
            <person name="Minakuchi Y."/>
            <person name="Miyagishima S."/>
            <person name="Kawachi M."/>
            <person name="Toyoda A."/>
            <person name="Nozaki H."/>
        </authorList>
    </citation>
    <scope>NUCLEOTIDE SEQUENCE [LARGE SCALE GENOMIC DNA]</scope>
    <source>
        <strain evidence="19 20">NIES-4017</strain>
    </source>
</reference>
<evidence type="ECO:0000256" key="2">
    <source>
        <dbReference type="ARBA" id="ARBA00004496"/>
    </source>
</evidence>
<keyword evidence="13" id="KW-0539">Nucleus</keyword>
<dbReference type="AlphaFoldDB" id="A0AAD3HHB2"/>
<name>A0AAD3HHB2_9CHLO</name>